<comment type="caution">
    <text evidence="3">The sequence shown here is derived from an EMBL/GenBank/DDBJ whole genome shotgun (WGS) entry which is preliminary data.</text>
</comment>
<evidence type="ECO:0000259" key="2">
    <source>
        <dbReference type="Pfam" id="PF13349"/>
    </source>
</evidence>
<dbReference type="Proteomes" id="UP000019254">
    <property type="component" value="Unassembled WGS sequence"/>
</dbReference>
<proteinExistence type="predicted"/>
<evidence type="ECO:0000313" key="3">
    <source>
        <dbReference type="EMBL" id="EUJ26569.1"/>
    </source>
</evidence>
<name>W7BHJ1_9LIST</name>
<keyword evidence="1" id="KW-0472">Membrane</keyword>
<accession>W7BHJ1</accession>
<keyword evidence="4" id="KW-1185">Reference proteome</keyword>
<dbReference type="PATRIC" id="fig|1265820.5.peg.2884"/>
<evidence type="ECO:0000256" key="1">
    <source>
        <dbReference type="SAM" id="Phobius"/>
    </source>
</evidence>
<sequence length="369" mass="39120">MDGESDDYGYGRLYEIQYAFDEGRAQTCLKNKLKLLIIGAALLVVGGIGFGLTFDNNNVDRGEAYHREWQLADGDISQIKLMGDQDLRVNVAESTTGKSYVTMSGHLSQEAINRLDKSVKPNQDNIAIVVENEQEWFQFLDFQIYGEQKVTIHLAKGAKLGELASDISSSDLVLHDVTAKTISLESGSGEIEASNLTADATSVKNSSGDIDLKNVTSNLEIMNGSGESSVQGMTGDTLSATSNSGDIEVNQVAAKTTTLENGSGSIDGEQVSGAVKVDNNSGDVELSGLDSATSVTSGSGEVDLTFSDVKKNVTVDANSGDVKIEIPAAFNGFLDLRSNSGDIKSPNIKTSGNQVIKVRTGSGNIKVEQ</sequence>
<organism evidence="3 4">
    <name type="scientific">Listeria cornellensis FSL F6-0969</name>
    <dbReference type="NCBI Taxonomy" id="1265820"/>
    <lineage>
        <taxon>Bacteria</taxon>
        <taxon>Bacillati</taxon>
        <taxon>Bacillota</taxon>
        <taxon>Bacilli</taxon>
        <taxon>Bacillales</taxon>
        <taxon>Listeriaceae</taxon>
        <taxon>Listeria</taxon>
    </lineage>
</organism>
<reference evidence="3 4" key="1">
    <citation type="journal article" date="2014" name="Int. J. Syst. Evol. Microbiol.">
        <title>Listeria floridensis sp. nov., Listeria aquatica sp. nov., Listeria cornellensis sp. nov., Listeria riparia sp. nov. and Listeria grandensis sp. nov., from agricultural and natural environments.</title>
        <authorList>
            <person name="den Bakker H.C."/>
            <person name="Warchocki S."/>
            <person name="Wright E.M."/>
            <person name="Allred A.F."/>
            <person name="Ahlstrom C."/>
            <person name="Manuel C.S."/>
            <person name="Stasiewicz M.J."/>
            <person name="Burrell A."/>
            <person name="Roof S."/>
            <person name="Strawn L."/>
            <person name="Fortes E.D."/>
            <person name="Nightingale K.K."/>
            <person name="Kephart D."/>
            <person name="Wiedmann M."/>
        </authorList>
    </citation>
    <scope>NUCLEOTIDE SEQUENCE [LARGE SCALE GENOMIC DNA]</scope>
    <source>
        <strain evidence="4">FSL F6-969</strain>
    </source>
</reference>
<keyword evidence="1" id="KW-0812">Transmembrane</keyword>
<dbReference type="InterPro" id="IPR025164">
    <property type="entry name" value="Toastrack_DUF4097"/>
</dbReference>
<dbReference type="PANTHER" id="PTHR34094:SF1">
    <property type="entry name" value="PROTEIN FAM185A"/>
    <property type="match status" value="1"/>
</dbReference>
<dbReference type="OrthoDB" id="2359834at2"/>
<dbReference type="AlphaFoldDB" id="W7BHJ1"/>
<protein>
    <recommendedName>
        <fullName evidence="2">DUF4097 domain-containing protein</fullName>
    </recommendedName>
</protein>
<dbReference type="STRING" id="1265820.PCORN_14604"/>
<gene>
    <name evidence="3" type="ORF">PCORN_14604</name>
</gene>
<feature type="transmembrane region" description="Helical" evidence="1">
    <location>
        <begin position="33"/>
        <end position="54"/>
    </location>
</feature>
<feature type="domain" description="DUF4097" evidence="2">
    <location>
        <begin position="202"/>
        <end position="368"/>
    </location>
</feature>
<dbReference type="RefSeq" id="WP_036081220.1">
    <property type="nucleotide sequence ID" value="NZ_AODE01000030.1"/>
</dbReference>
<evidence type="ECO:0000313" key="4">
    <source>
        <dbReference type="Proteomes" id="UP000019254"/>
    </source>
</evidence>
<dbReference type="PANTHER" id="PTHR34094">
    <property type="match status" value="1"/>
</dbReference>
<dbReference type="Gene3D" id="2.160.20.120">
    <property type="match status" value="1"/>
</dbReference>
<dbReference type="EMBL" id="AODE01000030">
    <property type="protein sequence ID" value="EUJ26569.1"/>
    <property type="molecule type" value="Genomic_DNA"/>
</dbReference>
<keyword evidence="1" id="KW-1133">Transmembrane helix</keyword>
<dbReference type="Pfam" id="PF13349">
    <property type="entry name" value="DUF4097"/>
    <property type="match status" value="1"/>
</dbReference>